<evidence type="ECO:0000256" key="1">
    <source>
        <dbReference type="SAM" id="Phobius"/>
    </source>
</evidence>
<reference evidence="3 4" key="1">
    <citation type="journal article" date="2017" name="Curr. Microbiol.">
        <title>Mucilaginibacter ginsenosidivorans sp. nov., Isolated from Soil of Ginseng Field.</title>
        <authorList>
            <person name="Kim M.M."/>
            <person name="Siddiqi M.Z."/>
            <person name="Im W.T."/>
        </authorList>
    </citation>
    <scope>NUCLEOTIDE SEQUENCE [LARGE SCALE GENOMIC DNA]</scope>
    <source>
        <strain evidence="3 4">Gsoil 3017</strain>
    </source>
</reference>
<evidence type="ECO:0008006" key="5">
    <source>
        <dbReference type="Google" id="ProtNLM"/>
    </source>
</evidence>
<gene>
    <name evidence="3" type="ORF">FRZ54_02820</name>
</gene>
<protein>
    <recommendedName>
        <fullName evidence="5">Lipoprotein</fullName>
    </recommendedName>
</protein>
<dbReference type="KEGG" id="mgin:FRZ54_02820"/>
<evidence type="ECO:0000256" key="2">
    <source>
        <dbReference type="SAM" id="SignalP"/>
    </source>
</evidence>
<dbReference type="Proteomes" id="UP000321479">
    <property type="component" value="Chromosome"/>
</dbReference>
<accession>A0A5B8UT51</accession>
<keyword evidence="1" id="KW-1133">Transmembrane helix</keyword>
<dbReference type="OrthoDB" id="9931381at2"/>
<dbReference type="PROSITE" id="PS51257">
    <property type="entry name" value="PROKAR_LIPOPROTEIN"/>
    <property type="match status" value="1"/>
</dbReference>
<feature type="transmembrane region" description="Helical" evidence="1">
    <location>
        <begin position="184"/>
        <end position="203"/>
    </location>
</feature>
<feature type="transmembrane region" description="Helical" evidence="1">
    <location>
        <begin position="154"/>
        <end position="177"/>
    </location>
</feature>
<keyword evidence="1" id="KW-0472">Membrane</keyword>
<evidence type="ECO:0000313" key="3">
    <source>
        <dbReference type="EMBL" id="QEC61561.1"/>
    </source>
</evidence>
<organism evidence="3 4">
    <name type="scientific">Mucilaginibacter ginsenosidivorans</name>
    <dbReference type="NCBI Taxonomy" id="398053"/>
    <lineage>
        <taxon>Bacteria</taxon>
        <taxon>Pseudomonadati</taxon>
        <taxon>Bacteroidota</taxon>
        <taxon>Sphingobacteriia</taxon>
        <taxon>Sphingobacteriales</taxon>
        <taxon>Sphingobacteriaceae</taxon>
        <taxon>Mucilaginibacter</taxon>
    </lineage>
</organism>
<keyword evidence="2" id="KW-0732">Signal</keyword>
<sequence length="216" mass="23944">MKKIYLPLLLSLFLFASCSPHLVTQGIKDKTSNYIVTNDGKRINTSSVSIRTGSVTADTGGVTLTNISAIKQGQAYYGVKDGNLYDGVYYGKLMLLRRYAGRSYNMQTHASHAVYNYYLQKADQPEIIDLNGRNLIESVRDNPLALRKARASRIYANISIISAATAITGLSCVFLPYSSPIRKTAVTVGLFSMPTFLITLPIASHKRYKTIIVYNR</sequence>
<feature type="signal peptide" evidence="2">
    <location>
        <begin position="1"/>
        <end position="22"/>
    </location>
</feature>
<name>A0A5B8UT51_9SPHI</name>
<keyword evidence="1" id="KW-0812">Transmembrane</keyword>
<proteinExistence type="predicted"/>
<feature type="chain" id="PRO_5022821717" description="Lipoprotein" evidence="2">
    <location>
        <begin position="23"/>
        <end position="216"/>
    </location>
</feature>
<dbReference type="EMBL" id="CP042436">
    <property type="protein sequence ID" value="QEC61561.1"/>
    <property type="molecule type" value="Genomic_DNA"/>
</dbReference>
<dbReference type="RefSeq" id="WP_147030138.1">
    <property type="nucleotide sequence ID" value="NZ_CP042436.1"/>
</dbReference>
<keyword evidence="4" id="KW-1185">Reference proteome</keyword>
<evidence type="ECO:0000313" key="4">
    <source>
        <dbReference type="Proteomes" id="UP000321479"/>
    </source>
</evidence>
<dbReference type="AlphaFoldDB" id="A0A5B8UT51"/>